<evidence type="ECO:0000313" key="4">
    <source>
        <dbReference type="Proteomes" id="UP000018936"/>
    </source>
</evidence>
<gene>
    <name evidence="3" type="primary">Nphs1</name>
    <name evidence="3" type="ORF">L345_08995</name>
</gene>
<dbReference type="SUPFAM" id="SSF48726">
    <property type="entry name" value="Immunoglobulin"/>
    <property type="match status" value="1"/>
</dbReference>
<keyword evidence="4" id="KW-1185">Reference proteome</keyword>
<feature type="region of interest" description="Disordered" evidence="1">
    <location>
        <begin position="1"/>
        <end position="23"/>
    </location>
</feature>
<dbReference type="Proteomes" id="UP000018936">
    <property type="component" value="Unassembled WGS sequence"/>
</dbReference>
<feature type="non-terminal residue" evidence="3">
    <location>
        <position position="1"/>
    </location>
</feature>
<evidence type="ECO:0000259" key="2">
    <source>
        <dbReference type="PROSITE" id="PS50835"/>
    </source>
</evidence>
<dbReference type="AlphaFoldDB" id="V8NTE5"/>
<accession>V8NTE5</accession>
<comment type="caution">
    <text evidence="3">The sequence shown here is derived from an EMBL/GenBank/DDBJ whole genome shotgun (WGS) entry which is preliminary data.</text>
</comment>
<dbReference type="EMBL" id="AZIM01001949">
    <property type="protein sequence ID" value="ETE65231.1"/>
    <property type="molecule type" value="Genomic_DNA"/>
</dbReference>
<dbReference type="InterPro" id="IPR007110">
    <property type="entry name" value="Ig-like_dom"/>
</dbReference>
<proteinExistence type="predicted"/>
<feature type="domain" description="Ig-like" evidence="2">
    <location>
        <begin position="77"/>
        <end position="129"/>
    </location>
</feature>
<protein>
    <submittedName>
        <fullName evidence="3">Nephrin</fullName>
    </submittedName>
</protein>
<sequence length="168" mass="18845">PTKPLRTHQATPWPPSHRTGSKKKIEYHQWSPAQPPGHGSAVVHGILETRPYKQVKPHLWDAVSTQNHTPLQIVEKPHSMELVSGCQAEVLQQVFRVEPENVTILEGETALLKCEVENPSGTVQWVKDGLLLGPNWSIPRFPRYSMMGDTSKGEILEKYKLASNKSSN</sequence>
<evidence type="ECO:0000256" key="1">
    <source>
        <dbReference type="SAM" id="MobiDB-lite"/>
    </source>
</evidence>
<dbReference type="InterPro" id="IPR036179">
    <property type="entry name" value="Ig-like_dom_sf"/>
</dbReference>
<evidence type="ECO:0000313" key="3">
    <source>
        <dbReference type="EMBL" id="ETE65231.1"/>
    </source>
</evidence>
<reference evidence="3 4" key="1">
    <citation type="journal article" date="2013" name="Proc. Natl. Acad. Sci. U.S.A.">
        <title>The king cobra genome reveals dynamic gene evolution and adaptation in the snake venom system.</title>
        <authorList>
            <person name="Vonk F.J."/>
            <person name="Casewell N.R."/>
            <person name="Henkel C.V."/>
            <person name="Heimberg A.M."/>
            <person name="Jansen H.J."/>
            <person name="McCleary R.J."/>
            <person name="Kerkkamp H.M."/>
            <person name="Vos R.A."/>
            <person name="Guerreiro I."/>
            <person name="Calvete J.J."/>
            <person name="Wuster W."/>
            <person name="Woods A.E."/>
            <person name="Logan J.M."/>
            <person name="Harrison R.A."/>
            <person name="Castoe T.A."/>
            <person name="de Koning A.P."/>
            <person name="Pollock D.D."/>
            <person name="Yandell M."/>
            <person name="Calderon D."/>
            <person name="Renjifo C."/>
            <person name="Currier R.B."/>
            <person name="Salgado D."/>
            <person name="Pla D."/>
            <person name="Sanz L."/>
            <person name="Hyder A.S."/>
            <person name="Ribeiro J.M."/>
            <person name="Arntzen J.W."/>
            <person name="van den Thillart G.E."/>
            <person name="Boetzer M."/>
            <person name="Pirovano W."/>
            <person name="Dirks R.P."/>
            <person name="Spaink H.P."/>
            <person name="Duboule D."/>
            <person name="McGlinn E."/>
            <person name="Kini R.M."/>
            <person name="Richardson M.K."/>
        </authorList>
    </citation>
    <scope>NUCLEOTIDE SEQUENCE</scope>
    <source>
        <tissue evidence="3">Blood</tissue>
    </source>
</reference>
<dbReference type="OrthoDB" id="10028801at2759"/>
<dbReference type="Gene3D" id="2.60.40.10">
    <property type="entry name" value="Immunoglobulins"/>
    <property type="match status" value="1"/>
</dbReference>
<dbReference type="InterPro" id="IPR013783">
    <property type="entry name" value="Ig-like_fold"/>
</dbReference>
<organism evidence="3 4">
    <name type="scientific">Ophiophagus hannah</name>
    <name type="common">King cobra</name>
    <name type="synonym">Naja hannah</name>
    <dbReference type="NCBI Taxonomy" id="8665"/>
    <lineage>
        <taxon>Eukaryota</taxon>
        <taxon>Metazoa</taxon>
        <taxon>Chordata</taxon>
        <taxon>Craniata</taxon>
        <taxon>Vertebrata</taxon>
        <taxon>Euteleostomi</taxon>
        <taxon>Lepidosauria</taxon>
        <taxon>Squamata</taxon>
        <taxon>Bifurcata</taxon>
        <taxon>Unidentata</taxon>
        <taxon>Episquamata</taxon>
        <taxon>Toxicofera</taxon>
        <taxon>Serpentes</taxon>
        <taxon>Colubroidea</taxon>
        <taxon>Elapidae</taxon>
        <taxon>Elapinae</taxon>
        <taxon>Ophiophagus</taxon>
    </lineage>
</organism>
<dbReference type="PROSITE" id="PS50835">
    <property type="entry name" value="IG_LIKE"/>
    <property type="match status" value="1"/>
</dbReference>
<name>V8NTE5_OPHHA</name>